<feature type="transmembrane region" description="Helical" evidence="1">
    <location>
        <begin position="204"/>
        <end position="224"/>
    </location>
</feature>
<dbReference type="PANTHER" id="PTHR22911">
    <property type="entry name" value="ACYL-MALONYL CONDENSING ENZYME-RELATED"/>
    <property type="match status" value="1"/>
</dbReference>
<feature type="transmembrane region" description="Helical" evidence="1">
    <location>
        <begin position="73"/>
        <end position="91"/>
    </location>
</feature>
<accession>A0ABS7NHI5</accession>
<comment type="caution">
    <text evidence="3">The sequence shown here is derived from an EMBL/GenBank/DDBJ whole genome shotgun (WGS) entry which is preliminary data.</text>
</comment>
<keyword evidence="1" id="KW-0472">Membrane</keyword>
<dbReference type="Proteomes" id="UP000766629">
    <property type="component" value="Unassembled WGS sequence"/>
</dbReference>
<dbReference type="RefSeq" id="WP_222505097.1">
    <property type="nucleotide sequence ID" value="NZ_JAHVJA010000006.1"/>
</dbReference>
<feature type="transmembrane region" description="Helical" evidence="1">
    <location>
        <begin position="236"/>
        <end position="256"/>
    </location>
</feature>
<feature type="transmembrane region" description="Helical" evidence="1">
    <location>
        <begin position="149"/>
        <end position="166"/>
    </location>
</feature>
<organism evidence="3 4">
    <name type="scientific">Leisingera daeponensis</name>
    <dbReference type="NCBI Taxonomy" id="405746"/>
    <lineage>
        <taxon>Bacteria</taxon>
        <taxon>Pseudomonadati</taxon>
        <taxon>Pseudomonadota</taxon>
        <taxon>Alphaproteobacteria</taxon>
        <taxon>Rhodobacterales</taxon>
        <taxon>Roseobacteraceae</taxon>
        <taxon>Leisingera</taxon>
    </lineage>
</organism>
<evidence type="ECO:0000313" key="4">
    <source>
        <dbReference type="Proteomes" id="UP000766629"/>
    </source>
</evidence>
<dbReference type="PANTHER" id="PTHR22911:SF103">
    <property type="entry name" value="BLR2811 PROTEIN"/>
    <property type="match status" value="1"/>
</dbReference>
<feature type="transmembrane region" description="Helical" evidence="1">
    <location>
        <begin position="34"/>
        <end position="53"/>
    </location>
</feature>
<reference evidence="3 4" key="1">
    <citation type="submission" date="2021-06" db="EMBL/GenBank/DDBJ databases">
        <title>50 bacteria genomes isolated from Dapeng, Shenzhen, China.</title>
        <authorList>
            <person name="Zheng W."/>
            <person name="Yu S."/>
            <person name="Huang Y."/>
        </authorList>
    </citation>
    <scope>NUCLEOTIDE SEQUENCE [LARGE SCALE GENOMIC DNA]</scope>
    <source>
        <strain evidence="3 4">DP1N14-2</strain>
    </source>
</reference>
<dbReference type="InterPro" id="IPR037185">
    <property type="entry name" value="EmrE-like"/>
</dbReference>
<feature type="domain" description="EamA" evidence="2">
    <location>
        <begin position="149"/>
        <end position="276"/>
    </location>
</feature>
<evidence type="ECO:0000259" key="2">
    <source>
        <dbReference type="Pfam" id="PF00892"/>
    </source>
</evidence>
<dbReference type="EMBL" id="JAHVJA010000006">
    <property type="protein sequence ID" value="MBY6140669.1"/>
    <property type="molecule type" value="Genomic_DNA"/>
</dbReference>
<feature type="transmembrane region" description="Helical" evidence="1">
    <location>
        <begin position="7"/>
        <end position="28"/>
    </location>
</feature>
<feature type="transmembrane region" description="Helical" evidence="1">
    <location>
        <begin position="125"/>
        <end position="143"/>
    </location>
</feature>
<keyword evidence="4" id="KW-1185">Reference proteome</keyword>
<keyword evidence="1" id="KW-1133">Transmembrane helix</keyword>
<protein>
    <submittedName>
        <fullName evidence="3">DMT family transporter</fullName>
    </submittedName>
</protein>
<keyword evidence="1" id="KW-0812">Transmembrane</keyword>
<feature type="domain" description="EamA" evidence="2">
    <location>
        <begin position="6"/>
        <end position="139"/>
    </location>
</feature>
<feature type="transmembrane region" description="Helical" evidence="1">
    <location>
        <begin position="178"/>
        <end position="198"/>
    </location>
</feature>
<gene>
    <name evidence="3" type="ORF">KUV26_14590</name>
</gene>
<feature type="transmembrane region" description="Helical" evidence="1">
    <location>
        <begin position="97"/>
        <end position="116"/>
    </location>
</feature>
<evidence type="ECO:0000256" key="1">
    <source>
        <dbReference type="SAM" id="Phobius"/>
    </source>
</evidence>
<proteinExistence type="predicted"/>
<dbReference type="Pfam" id="PF00892">
    <property type="entry name" value="EamA"/>
    <property type="match status" value="2"/>
</dbReference>
<dbReference type="InterPro" id="IPR000620">
    <property type="entry name" value="EamA_dom"/>
</dbReference>
<sequence>MTANQTGALLMMGAMAAYTFNDVLIKMIGGTLPLPQILTVRGLAASALIYLLVRRMGGLQLRLPRRAWGMIALRCGGEVAATYLFLTALMLMPLANVTAVLQVLPLAVTLSAALFLREPVGWRRLAAIAAGFCGMLLIVRPGPEGFSDGALYALAAVACITARDLATRRMPPEVPSTTVTLMSSLSVLAFGVASSAAVEWQPMGAAELLILGGAALFIFAGYLCSVMTMRVGEIAVIAPLRYSGLLWALLLGWLVFGEWPDALTLLGAAVVAGAGVFTFYRERQAGRRRRPVLR</sequence>
<evidence type="ECO:0000313" key="3">
    <source>
        <dbReference type="EMBL" id="MBY6140669.1"/>
    </source>
</evidence>
<dbReference type="SUPFAM" id="SSF103481">
    <property type="entry name" value="Multidrug resistance efflux transporter EmrE"/>
    <property type="match status" value="2"/>
</dbReference>
<name>A0ABS7NHI5_9RHOB</name>
<feature type="transmembrane region" description="Helical" evidence="1">
    <location>
        <begin position="262"/>
        <end position="280"/>
    </location>
</feature>